<feature type="region of interest" description="Disordered" evidence="1">
    <location>
        <begin position="1"/>
        <end position="23"/>
    </location>
</feature>
<feature type="compositionally biased region" description="Basic residues" evidence="1">
    <location>
        <begin position="1"/>
        <end position="15"/>
    </location>
</feature>
<accession>A0AAD3SBA8</accession>
<evidence type="ECO:0000313" key="2">
    <source>
        <dbReference type="EMBL" id="GMH07547.1"/>
    </source>
</evidence>
<evidence type="ECO:0000313" key="3">
    <source>
        <dbReference type="Proteomes" id="UP001279734"/>
    </source>
</evidence>
<feature type="compositionally biased region" description="Basic and acidic residues" evidence="1">
    <location>
        <begin position="91"/>
        <end position="103"/>
    </location>
</feature>
<feature type="region of interest" description="Disordered" evidence="1">
    <location>
        <begin position="91"/>
        <end position="112"/>
    </location>
</feature>
<protein>
    <submittedName>
        <fullName evidence="2">Uncharacterized protein</fullName>
    </submittedName>
</protein>
<dbReference type="Proteomes" id="UP001279734">
    <property type="component" value="Unassembled WGS sequence"/>
</dbReference>
<comment type="caution">
    <text evidence="2">The sequence shown here is derived from an EMBL/GenBank/DDBJ whole genome shotgun (WGS) entry which is preliminary data.</text>
</comment>
<name>A0AAD3SBA8_NEPGR</name>
<feature type="region of interest" description="Disordered" evidence="1">
    <location>
        <begin position="134"/>
        <end position="167"/>
    </location>
</feature>
<reference evidence="2" key="1">
    <citation type="submission" date="2023-05" db="EMBL/GenBank/DDBJ databases">
        <title>Nepenthes gracilis genome sequencing.</title>
        <authorList>
            <person name="Fukushima K."/>
        </authorList>
    </citation>
    <scope>NUCLEOTIDE SEQUENCE</scope>
    <source>
        <strain evidence="2">SING2019-196</strain>
    </source>
</reference>
<proteinExistence type="predicted"/>
<dbReference type="AlphaFoldDB" id="A0AAD3SBA8"/>
<dbReference type="EMBL" id="BSYO01000007">
    <property type="protein sequence ID" value="GMH07547.1"/>
    <property type="molecule type" value="Genomic_DNA"/>
</dbReference>
<sequence length="167" mass="18795">MWQRRRQSRPHKHSGRKEAGIQRSCTFADTLCNSGPPESSRMTSIRFQQQKAEAIAALPPPHLRLQLKSAASSVVPTARPTHFNVAKTTEKIPDRQTAEHSREYPSVTSTNTSYRCQHSMGIKLWQLEKKPCQESGSSEISRDRASIRSQGQQLPIGRCTSKQTHCT</sequence>
<evidence type="ECO:0000256" key="1">
    <source>
        <dbReference type="SAM" id="MobiDB-lite"/>
    </source>
</evidence>
<keyword evidence="3" id="KW-1185">Reference proteome</keyword>
<gene>
    <name evidence="2" type="ORF">Nepgr_009387</name>
</gene>
<organism evidence="2 3">
    <name type="scientific">Nepenthes gracilis</name>
    <name type="common">Slender pitcher plant</name>
    <dbReference type="NCBI Taxonomy" id="150966"/>
    <lineage>
        <taxon>Eukaryota</taxon>
        <taxon>Viridiplantae</taxon>
        <taxon>Streptophyta</taxon>
        <taxon>Embryophyta</taxon>
        <taxon>Tracheophyta</taxon>
        <taxon>Spermatophyta</taxon>
        <taxon>Magnoliopsida</taxon>
        <taxon>eudicotyledons</taxon>
        <taxon>Gunneridae</taxon>
        <taxon>Pentapetalae</taxon>
        <taxon>Caryophyllales</taxon>
        <taxon>Nepenthaceae</taxon>
        <taxon>Nepenthes</taxon>
    </lineage>
</organism>